<keyword evidence="1" id="KW-1133">Transmembrane helix</keyword>
<keyword evidence="1" id="KW-0472">Membrane</keyword>
<evidence type="ECO:0000256" key="1">
    <source>
        <dbReference type="SAM" id="Phobius"/>
    </source>
</evidence>
<name>A0ABQ9DAN1_9PASS</name>
<protein>
    <submittedName>
        <fullName evidence="2">Uncharacterized protein</fullName>
    </submittedName>
</protein>
<comment type="caution">
    <text evidence="2">The sequence shown here is derived from an EMBL/GenBank/DDBJ whole genome shotgun (WGS) entry which is preliminary data.</text>
</comment>
<dbReference type="PANTHER" id="PTHR33395:SF22">
    <property type="entry name" value="REVERSE TRANSCRIPTASE DOMAIN-CONTAINING PROTEIN"/>
    <property type="match status" value="1"/>
</dbReference>
<proteinExistence type="predicted"/>
<keyword evidence="1" id="KW-0812">Transmembrane</keyword>
<dbReference type="PANTHER" id="PTHR33395">
    <property type="entry name" value="TRANSCRIPTASE, PUTATIVE-RELATED-RELATED"/>
    <property type="match status" value="1"/>
</dbReference>
<gene>
    <name evidence="2" type="ORF">WISP_80486</name>
</gene>
<evidence type="ECO:0000313" key="2">
    <source>
        <dbReference type="EMBL" id="KAJ7414983.1"/>
    </source>
</evidence>
<accession>A0ABQ9DAN1</accession>
<organism evidence="2 3">
    <name type="scientific">Willisornis vidua</name>
    <name type="common">Xingu scale-backed antbird</name>
    <dbReference type="NCBI Taxonomy" id="1566151"/>
    <lineage>
        <taxon>Eukaryota</taxon>
        <taxon>Metazoa</taxon>
        <taxon>Chordata</taxon>
        <taxon>Craniata</taxon>
        <taxon>Vertebrata</taxon>
        <taxon>Euteleostomi</taxon>
        <taxon>Archelosauria</taxon>
        <taxon>Archosauria</taxon>
        <taxon>Dinosauria</taxon>
        <taxon>Saurischia</taxon>
        <taxon>Theropoda</taxon>
        <taxon>Coelurosauria</taxon>
        <taxon>Aves</taxon>
        <taxon>Neognathae</taxon>
        <taxon>Neoaves</taxon>
        <taxon>Telluraves</taxon>
        <taxon>Australaves</taxon>
        <taxon>Passeriformes</taxon>
        <taxon>Thamnophilidae</taxon>
        <taxon>Willisornis</taxon>
    </lineage>
</organism>
<evidence type="ECO:0000313" key="3">
    <source>
        <dbReference type="Proteomes" id="UP001145742"/>
    </source>
</evidence>
<sequence>MTMTARMIKSQLTLKLCGICYKPWGLMEFIPESSKRCWCHTKPLSMIFDWCWESGEVPADWKLVNIVPVFKKGKKEDPGNYRPVTLTSVPAKVGEKIILGGIEKHMKDNAVTDHSQHSFRRRESCLSNLISFYDKGMESTMGSMYNTCVLICMATVMFVGIKYINKFALVFPGCVILSILAIYAGDMKSAFDPPSFPGVQGPQGLQGGRGMQTHS</sequence>
<dbReference type="Proteomes" id="UP001145742">
    <property type="component" value="Unassembled WGS sequence"/>
</dbReference>
<keyword evidence="3" id="KW-1185">Reference proteome</keyword>
<reference evidence="2" key="1">
    <citation type="submission" date="2019-10" db="EMBL/GenBank/DDBJ databases">
        <authorList>
            <person name="Soares A.E.R."/>
            <person name="Aleixo A."/>
            <person name="Schneider P."/>
            <person name="Miyaki C.Y."/>
            <person name="Schneider M.P."/>
            <person name="Mello C."/>
            <person name="Vasconcelos A.T.R."/>
        </authorList>
    </citation>
    <scope>NUCLEOTIDE SEQUENCE</scope>
    <source>
        <tissue evidence="2">Muscle</tissue>
    </source>
</reference>
<feature type="transmembrane region" description="Helical" evidence="1">
    <location>
        <begin position="167"/>
        <end position="185"/>
    </location>
</feature>
<dbReference type="EMBL" id="WHWB01034008">
    <property type="protein sequence ID" value="KAJ7414983.1"/>
    <property type="molecule type" value="Genomic_DNA"/>
</dbReference>